<organism evidence="1 2">
    <name type="scientific">Lactococcus fujiensis JCM 16395</name>
    <dbReference type="NCBI Taxonomy" id="1291764"/>
    <lineage>
        <taxon>Bacteria</taxon>
        <taxon>Bacillati</taxon>
        <taxon>Bacillota</taxon>
        <taxon>Bacilli</taxon>
        <taxon>Lactobacillales</taxon>
        <taxon>Streptococcaceae</taxon>
        <taxon>Lactococcus</taxon>
    </lineage>
</organism>
<gene>
    <name evidence="1" type="ORF">RT41_GL000089</name>
</gene>
<dbReference type="AlphaFoldDB" id="A0A2A5RPF7"/>
<dbReference type="RefSeq" id="WP_054639035.1">
    <property type="nucleotide sequence ID" value="NZ_BBAL01000001.1"/>
</dbReference>
<accession>A0A2A5RPF7</accession>
<evidence type="ECO:0000313" key="1">
    <source>
        <dbReference type="EMBL" id="PCS01325.1"/>
    </source>
</evidence>
<evidence type="ECO:0000313" key="2">
    <source>
        <dbReference type="Proteomes" id="UP000218181"/>
    </source>
</evidence>
<proteinExistence type="predicted"/>
<dbReference type="Proteomes" id="UP000218181">
    <property type="component" value="Unassembled WGS sequence"/>
</dbReference>
<name>A0A2A5RPF7_9LACT</name>
<protein>
    <submittedName>
        <fullName evidence="1">Uncharacterized protein</fullName>
    </submittedName>
</protein>
<keyword evidence="2" id="KW-1185">Reference proteome</keyword>
<comment type="caution">
    <text evidence="1">The sequence shown here is derived from an EMBL/GenBank/DDBJ whole genome shotgun (WGS) entry which is preliminary data.</text>
</comment>
<sequence length="68" mass="7400">MIKANADTTPTTAMPAAVGIAPLMQETFNDGSATGVYQYTDSLGNKHYYIASSGEYYYITPSGAVYWY</sequence>
<reference evidence="1 2" key="1">
    <citation type="submission" date="2014-12" db="EMBL/GenBank/DDBJ databases">
        <title>Draft genome sequences of 10 type strains of Lactococcus.</title>
        <authorList>
            <person name="Sun Z."/>
            <person name="Zhong Z."/>
            <person name="Liu W."/>
            <person name="Zhang W."/>
            <person name="Zhang H."/>
        </authorList>
    </citation>
    <scope>NUCLEOTIDE SEQUENCE [LARGE SCALE GENOMIC DNA]</scope>
    <source>
        <strain evidence="1 2">JCM 16395</strain>
    </source>
</reference>
<dbReference type="EMBL" id="JXJU01000001">
    <property type="protein sequence ID" value="PCS01325.1"/>
    <property type="molecule type" value="Genomic_DNA"/>
</dbReference>